<dbReference type="SUPFAM" id="SSF88659">
    <property type="entry name" value="Sigma3 and sigma4 domains of RNA polymerase sigma factors"/>
    <property type="match status" value="1"/>
</dbReference>
<comment type="caution">
    <text evidence="7">The sequence shown here is derived from an EMBL/GenBank/DDBJ whole genome shotgun (WGS) entry which is preliminary data.</text>
</comment>
<dbReference type="GO" id="GO:0016987">
    <property type="term" value="F:sigma factor activity"/>
    <property type="evidence" value="ECO:0007669"/>
    <property type="project" value="UniProtKB-KW"/>
</dbReference>
<feature type="domain" description="RNA polymerase sigma-70 region 2" evidence="5">
    <location>
        <begin position="28"/>
        <end position="93"/>
    </location>
</feature>
<dbReference type="InterPro" id="IPR039425">
    <property type="entry name" value="RNA_pol_sigma-70-like"/>
</dbReference>
<dbReference type="CDD" id="cd06171">
    <property type="entry name" value="Sigma70_r4"/>
    <property type="match status" value="1"/>
</dbReference>
<proteinExistence type="inferred from homology"/>
<organism evidence="7">
    <name type="scientific">Rhodothermus marinus</name>
    <name type="common">Rhodothermus obamensis</name>
    <dbReference type="NCBI Taxonomy" id="29549"/>
    <lineage>
        <taxon>Bacteria</taxon>
        <taxon>Pseudomonadati</taxon>
        <taxon>Rhodothermota</taxon>
        <taxon>Rhodothermia</taxon>
        <taxon>Rhodothermales</taxon>
        <taxon>Rhodothermaceae</taxon>
        <taxon>Rhodothermus</taxon>
    </lineage>
</organism>
<evidence type="ECO:0000256" key="4">
    <source>
        <dbReference type="ARBA" id="ARBA00023163"/>
    </source>
</evidence>
<keyword evidence="3" id="KW-0731">Sigma factor</keyword>
<dbReference type="InterPro" id="IPR014284">
    <property type="entry name" value="RNA_pol_sigma-70_dom"/>
</dbReference>
<dbReference type="InterPro" id="IPR013325">
    <property type="entry name" value="RNA_pol_sigma_r2"/>
</dbReference>
<dbReference type="InterPro" id="IPR013324">
    <property type="entry name" value="RNA_pol_sigma_r3/r4-like"/>
</dbReference>
<evidence type="ECO:0000259" key="5">
    <source>
        <dbReference type="Pfam" id="PF04542"/>
    </source>
</evidence>
<dbReference type="NCBIfam" id="TIGR02985">
    <property type="entry name" value="Sig70_bacteroi1"/>
    <property type="match status" value="1"/>
</dbReference>
<dbReference type="InterPro" id="IPR036388">
    <property type="entry name" value="WH-like_DNA-bd_sf"/>
</dbReference>
<dbReference type="Pfam" id="PF08281">
    <property type="entry name" value="Sigma70_r4_2"/>
    <property type="match status" value="1"/>
</dbReference>
<dbReference type="InterPro" id="IPR014327">
    <property type="entry name" value="RNA_pol_sigma70_bacteroid"/>
</dbReference>
<dbReference type="InterPro" id="IPR007627">
    <property type="entry name" value="RNA_pol_sigma70_r2"/>
</dbReference>
<dbReference type="Gene3D" id="1.10.10.10">
    <property type="entry name" value="Winged helix-like DNA-binding domain superfamily/Winged helix DNA-binding domain"/>
    <property type="match status" value="1"/>
</dbReference>
<keyword evidence="2" id="KW-0805">Transcription regulation</keyword>
<keyword evidence="4" id="KW-0804">Transcription</keyword>
<dbReference type="NCBIfam" id="TIGR02937">
    <property type="entry name" value="sigma70-ECF"/>
    <property type="match status" value="1"/>
</dbReference>
<dbReference type="Gene3D" id="1.10.1740.10">
    <property type="match status" value="1"/>
</dbReference>
<dbReference type="EMBL" id="DSGB01000003">
    <property type="protein sequence ID" value="HER95313.1"/>
    <property type="molecule type" value="Genomic_DNA"/>
</dbReference>
<reference evidence="7" key="1">
    <citation type="journal article" date="2020" name="mSystems">
        <title>Genome- and Community-Level Interaction Insights into Carbon Utilization and Element Cycling Functions of Hydrothermarchaeota in Hydrothermal Sediment.</title>
        <authorList>
            <person name="Zhou Z."/>
            <person name="Liu Y."/>
            <person name="Xu W."/>
            <person name="Pan J."/>
            <person name="Luo Z.H."/>
            <person name="Li M."/>
        </authorList>
    </citation>
    <scope>NUCLEOTIDE SEQUENCE [LARGE SCALE GENOMIC DNA]</scope>
    <source>
        <strain evidence="7">SpSt-143</strain>
    </source>
</reference>
<dbReference type="InterPro" id="IPR013249">
    <property type="entry name" value="RNA_pol_sigma70_r4_t2"/>
</dbReference>
<name>A0A7V2AZ51_RHOMR</name>
<evidence type="ECO:0000313" key="7">
    <source>
        <dbReference type="EMBL" id="HER95313.1"/>
    </source>
</evidence>
<dbReference type="GO" id="GO:0006352">
    <property type="term" value="P:DNA-templated transcription initiation"/>
    <property type="evidence" value="ECO:0007669"/>
    <property type="project" value="InterPro"/>
</dbReference>
<comment type="similarity">
    <text evidence="1">Belongs to the sigma-70 factor family. ECF subfamily.</text>
</comment>
<accession>A0A7V2AZ51</accession>
<evidence type="ECO:0000256" key="3">
    <source>
        <dbReference type="ARBA" id="ARBA00023082"/>
    </source>
</evidence>
<feature type="domain" description="RNA polymerase sigma factor 70 region 4 type 2" evidence="6">
    <location>
        <begin position="124"/>
        <end position="175"/>
    </location>
</feature>
<dbReference type="AlphaFoldDB" id="A0A7V2AZ51"/>
<evidence type="ECO:0000259" key="6">
    <source>
        <dbReference type="Pfam" id="PF08281"/>
    </source>
</evidence>
<dbReference type="SUPFAM" id="SSF88946">
    <property type="entry name" value="Sigma2 domain of RNA polymerase sigma factors"/>
    <property type="match status" value="1"/>
</dbReference>
<evidence type="ECO:0000256" key="1">
    <source>
        <dbReference type="ARBA" id="ARBA00010641"/>
    </source>
</evidence>
<dbReference type="Pfam" id="PF04542">
    <property type="entry name" value="Sigma70_r2"/>
    <property type="match status" value="1"/>
</dbReference>
<dbReference type="PANTHER" id="PTHR43133:SF46">
    <property type="entry name" value="RNA POLYMERASE SIGMA-70 FACTOR ECF SUBFAMILY"/>
    <property type="match status" value="1"/>
</dbReference>
<dbReference type="PANTHER" id="PTHR43133">
    <property type="entry name" value="RNA POLYMERASE ECF-TYPE SIGMA FACTO"/>
    <property type="match status" value="1"/>
</dbReference>
<protein>
    <submittedName>
        <fullName evidence="7">RNA polymerase sigma-70 factor</fullName>
    </submittedName>
</protein>
<sequence length="187" mass="21144">MTPRLSAFEQQQLAARVRQGDAVAFEQLFRLYYAPLVHFAARIVGAFPEAEEIVQKVFVNLWQRRTLWVPQASVAAYLYGAVRNEAVKYCQRRPMAASLEAAETLTAESLDPDLQLLGNELAGLIERLVSELPQQRRLIFSLSRDHGLSYAEIAQALGISIKTVETQMGRALRQLRERLKTLLNVSF</sequence>
<dbReference type="GO" id="GO:0003677">
    <property type="term" value="F:DNA binding"/>
    <property type="evidence" value="ECO:0007669"/>
    <property type="project" value="InterPro"/>
</dbReference>
<gene>
    <name evidence="7" type="ORF">ENO59_02165</name>
</gene>
<evidence type="ECO:0000256" key="2">
    <source>
        <dbReference type="ARBA" id="ARBA00023015"/>
    </source>
</evidence>